<name>A0A0L0NTV2_CANAR</name>
<organism evidence="2 3">
    <name type="scientific">Candidozyma auris</name>
    <name type="common">Yeast</name>
    <name type="synonym">Candida auris</name>
    <dbReference type="NCBI Taxonomy" id="498019"/>
    <lineage>
        <taxon>Eukaryota</taxon>
        <taxon>Fungi</taxon>
        <taxon>Dikarya</taxon>
        <taxon>Ascomycota</taxon>
        <taxon>Saccharomycotina</taxon>
        <taxon>Pichiomycetes</taxon>
        <taxon>Metschnikowiaceae</taxon>
        <taxon>Candidozyma</taxon>
    </lineage>
</organism>
<comment type="caution">
    <text evidence="2">The sequence shown here is derived from an EMBL/GenBank/DDBJ whole genome shotgun (WGS) entry which is preliminary data.</text>
</comment>
<evidence type="ECO:0000256" key="1">
    <source>
        <dbReference type="SAM" id="SignalP"/>
    </source>
</evidence>
<feature type="chain" id="PRO_5005545236" description="Secreted protein" evidence="1">
    <location>
        <begin position="31"/>
        <end position="147"/>
    </location>
</feature>
<sequence>MHFLASFYLRRFQSFPSLWVWLLLGGLASAVDEGRNVGSESAITGRESPEDSADAVCGCGVTRLRRFVLPGVATLLDLKCEIMLEMEKSDPLESDGVLLPICGKNFGVLRFTKGTGETTPSRSSHSQPREPLSGLVGTTVFFNAVGW</sequence>
<evidence type="ECO:0000313" key="3">
    <source>
        <dbReference type="Proteomes" id="UP000037122"/>
    </source>
</evidence>
<accession>A0A0L0NTV2</accession>
<evidence type="ECO:0000313" key="2">
    <source>
        <dbReference type="EMBL" id="KND97468.1"/>
    </source>
</evidence>
<dbReference type="Proteomes" id="UP000037122">
    <property type="component" value="Unassembled WGS sequence"/>
</dbReference>
<protein>
    <recommendedName>
        <fullName evidence="4">Secreted protein</fullName>
    </recommendedName>
</protein>
<dbReference type="EMBL" id="LGST01000041">
    <property type="protein sequence ID" value="KND97468.1"/>
    <property type="molecule type" value="Genomic_DNA"/>
</dbReference>
<dbReference type="AlphaFoldDB" id="A0A0L0NTV2"/>
<reference evidence="3" key="1">
    <citation type="journal article" date="2015" name="BMC Genomics">
        <title>Draft genome of a commonly misdiagnosed multidrug resistant pathogen Candida auris.</title>
        <authorList>
            <person name="Chatterjee S."/>
            <person name="Alampalli S.V."/>
            <person name="Nageshan R.K."/>
            <person name="Chettiar S.T."/>
            <person name="Joshi S."/>
            <person name="Tatu U.S."/>
        </authorList>
    </citation>
    <scope>NUCLEOTIDE SEQUENCE [LARGE SCALE GENOMIC DNA]</scope>
    <source>
        <strain evidence="3">6684</strain>
    </source>
</reference>
<evidence type="ECO:0008006" key="4">
    <source>
        <dbReference type="Google" id="ProtNLM"/>
    </source>
</evidence>
<gene>
    <name evidence="2" type="ORF">QG37_05854</name>
</gene>
<feature type="signal peptide" evidence="1">
    <location>
        <begin position="1"/>
        <end position="30"/>
    </location>
</feature>
<proteinExistence type="predicted"/>
<dbReference type="VEuPathDB" id="FungiDB:QG37_05854"/>
<keyword evidence="1" id="KW-0732">Signal</keyword>